<dbReference type="RefSeq" id="WP_213307830.1">
    <property type="nucleotide sequence ID" value="NZ_JAGYVZ010000043.1"/>
</dbReference>
<reference evidence="1 2" key="1">
    <citation type="journal article" date="2018" name="Int. J. Syst. Evol. Microbiol.">
        <title>Flavobacterium chryseum sp. nov. and Flavobacterium psychroterrae sp. nov., novel environmental bacteria isolated from Antarctica.</title>
        <authorList>
            <person name="Kralova S."/>
            <person name="Svec P."/>
            <person name="Busse H.J."/>
            <person name="Stankova E."/>
            <person name="Vaczi P."/>
            <person name="Sedlacek I."/>
        </authorList>
    </citation>
    <scope>NUCLEOTIDE SEQUENCE [LARGE SCALE GENOMIC DNA]</scope>
    <source>
        <strain evidence="1 2">CCM 8827</strain>
    </source>
</reference>
<evidence type="ECO:0000313" key="1">
    <source>
        <dbReference type="EMBL" id="MBS7234060.1"/>
    </source>
</evidence>
<dbReference type="Proteomes" id="UP000722625">
    <property type="component" value="Unassembled WGS sequence"/>
</dbReference>
<dbReference type="InterPro" id="IPR009279">
    <property type="entry name" value="Portal_Mu"/>
</dbReference>
<accession>A0ABS5PIJ6</accession>
<name>A0ABS5PIJ6_9FLAO</name>
<sequence length="417" mass="47206">MANRKVRSIARNKIELAAKKPSATSSSSGLVNQIMPVSMSRVRQDVLTWNTALTMARKAENPRRHLLMNLYDEIFIDGLLRSQISNRFLKSLSSNFIISDKSGKINEEVTNFLQDKIWVNEINKAILGTITHAHSVVELSWIQTQNNQAATEPQLKADLIKRQNIDPKAGLFFADYRDDKSIAYREMKEYGTWILEFGNADDLGLMNCAVPHVLFKRFAQSCWSELCEIVGIPPRVMKTDTQNVSMLRRAESMMKNMGAAAWFIIDDNETFEWAEATKTDGVVYQNLMTFCNNELSMLFNGAVMGQDTKNGSRSKETAMQETLQTLVDSDLSLIEQYWNSTIIPALINIGIISGECVFSYPETEDIAQLWTMTKEAMTDYEMNIEWMNTTFGFQIVKAKQIAAAPATKLSLEDGFFV</sequence>
<proteinExistence type="predicted"/>
<dbReference type="EMBL" id="JAGYVZ010000043">
    <property type="protein sequence ID" value="MBS7234060.1"/>
    <property type="molecule type" value="Genomic_DNA"/>
</dbReference>
<protein>
    <submittedName>
        <fullName evidence="1">DUF935 family protein</fullName>
    </submittedName>
</protein>
<evidence type="ECO:0000313" key="2">
    <source>
        <dbReference type="Proteomes" id="UP000722625"/>
    </source>
</evidence>
<keyword evidence="2" id="KW-1185">Reference proteome</keyword>
<organism evidence="1 2">
    <name type="scientific">Flavobacterium psychroterrae</name>
    <dbReference type="NCBI Taxonomy" id="2133767"/>
    <lineage>
        <taxon>Bacteria</taxon>
        <taxon>Pseudomonadati</taxon>
        <taxon>Bacteroidota</taxon>
        <taxon>Flavobacteriia</taxon>
        <taxon>Flavobacteriales</taxon>
        <taxon>Flavobacteriaceae</taxon>
        <taxon>Flavobacterium</taxon>
    </lineage>
</organism>
<dbReference type="Pfam" id="PF06074">
    <property type="entry name" value="Portal_Mu"/>
    <property type="match status" value="1"/>
</dbReference>
<comment type="caution">
    <text evidence="1">The sequence shown here is derived from an EMBL/GenBank/DDBJ whole genome shotgun (WGS) entry which is preliminary data.</text>
</comment>
<gene>
    <name evidence="1" type="ORF">KHA90_23940</name>
</gene>